<evidence type="ECO:0000313" key="2">
    <source>
        <dbReference type="Proteomes" id="UP001140949"/>
    </source>
</evidence>
<evidence type="ECO:0000313" key="1">
    <source>
        <dbReference type="EMBL" id="KAJ6811324.1"/>
    </source>
</evidence>
<proteinExistence type="predicted"/>
<organism evidence="1 2">
    <name type="scientific">Iris pallida</name>
    <name type="common">Sweet iris</name>
    <dbReference type="NCBI Taxonomy" id="29817"/>
    <lineage>
        <taxon>Eukaryota</taxon>
        <taxon>Viridiplantae</taxon>
        <taxon>Streptophyta</taxon>
        <taxon>Embryophyta</taxon>
        <taxon>Tracheophyta</taxon>
        <taxon>Spermatophyta</taxon>
        <taxon>Magnoliopsida</taxon>
        <taxon>Liliopsida</taxon>
        <taxon>Asparagales</taxon>
        <taxon>Iridaceae</taxon>
        <taxon>Iridoideae</taxon>
        <taxon>Irideae</taxon>
        <taxon>Iris</taxon>
    </lineage>
</organism>
<comment type="caution">
    <text evidence="1">The sequence shown here is derived from an EMBL/GenBank/DDBJ whole genome shotgun (WGS) entry which is preliminary data.</text>
</comment>
<reference evidence="1" key="1">
    <citation type="journal article" date="2023" name="GigaByte">
        <title>Genome assembly of the bearded iris, Iris pallida Lam.</title>
        <authorList>
            <person name="Bruccoleri R.E."/>
            <person name="Oakeley E.J."/>
            <person name="Faust A.M.E."/>
            <person name="Altorfer M."/>
            <person name="Dessus-Babus S."/>
            <person name="Burckhardt D."/>
            <person name="Oertli M."/>
            <person name="Naumann U."/>
            <person name="Petersen F."/>
            <person name="Wong J."/>
        </authorList>
    </citation>
    <scope>NUCLEOTIDE SEQUENCE</scope>
    <source>
        <strain evidence="1">GSM-AAB239-AS_SAM_17_03QT</strain>
    </source>
</reference>
<name>A0AAX6F4R2_IRIPA</name>
<accession>A0AAX6F4R2</accession>
<protein>
    <submittedName>
        <fullName evidence="1">Uncharacterized protein</fullName>
    </submittedName>
</protein>
<dbReference type="AlphaFoldDB" id="A0AAX6F4R2"/>
<dbReference type="Proteomes" id="UP001140949">
    <property type="component" value="Unassembled WGS sequence"/>
</dbReference>
<dbReference type="EMBL" id="JANAVB010031799">
    <property type="protein sequence ID" value="KAJ6811324.1"/>
    <property type="molecule type" value="Genomic_DNA"/>
</dbReference>
<sequence length="123" mass="13661">MAARTDEFGCAPMARMRSQQRCEGGTEGSRRRLPTRGGTCTRGRSMVVGLWRCQGAGGDAYEKSMQFIIKHGAIRVFDSVFRSSSGTGRCRELRSNFDTEICFLPRVVGDWESAGRFGLVELQ</sequence>
<gene>
    <name evidence="1" type="ORF">M6B38_154665</name>
</gene>
<keyword evidence="2" id="KW-1185">Reference proteome</keyword>
<reference evidence="1" key="2">
    <citation type="submission" date="2023-04" db="EMBL/GenBank/DDBJ databases">
        <authorList>
            <person name="Bruccoleri R.E."/>
            <person name="Oakeley E.J."/>
            <person name="Faust A.-M."/>
            <person name="Dessus-Babus S."/>
            <person name="Altorfer M."/>
            <person name="Burckhardt D."/>
            <person name="Oertli M."/>
            <person name="Naumann U."/>
            <person name="Petersen F."/>
            <person name="Wong J."/>
        </authorList>
    </citation>
    <scope>NUCLEOTIDE SEQUENCE</scope>
    <source>
        <strain evidence="1">GSM-AAB239-AS_SAM_17_03QT</strain>
        <tissue evidence="1">Leaf</tissue>
    </source>
</reference>